<keyword evidence="2" id="KW-1185">Reference proteome</keyword>
<sequence>MRFIWKSTKVLLKPISCSQGVLVLGESHHASKIANIRQKQNLKALLLPHNFARLATSLWEMDPYVLLGALEHD</sequence>
<organism evidence="1 2">
    <name type="scientific">Ferrithrix thermotolerans DSM 19514</name>
    <dbReference type="NCBI Taxonomy" id="1121881"/>
    <lineage>
        <taxon>Bacteria</taxon>
        <taxon>Bacillati</taxon>
        <taxon>Actinomycetota</taxon>
        <taxon>Acidimicrobiia</taxon>
        <taxon>Acidimicrobiales</taxon>
        <taxon>Acidimicrobiaceae</taxon>
        <taxon>Ferrithrix</taxon>
    </lineage>
</organism>
<dbReference type="EMBL" id="FQUL01000029">
    <property type="protein sequence ID" value="SHE84758.1"/>
    <property type="molecule type" value="Genomic_DNA"/>
</dbReference>
<protein>
    <submittedName>
        <fullName evidence="1">Uncharacterized protein</fullName>
    </submittedName>
</protein>
<name>A0A1M4WU79_9ACTN</name>
<dbReference type="STRING" id="1121881.SAMN02745225_01789"/>
<reference evidence="2" key="1">
    <citation type="submission" date="2016-11" db="EMBL/GenBank/DDBJ databases">
        <authorList>
            <person name="Varghese N."/>
            <person name="Submissions S."/>
        </authorList>
    </citation>
    <scope>NUCLEOTIDE SEQUENCE [LARGE SCALE GENOMIC DNA]</scope>
    <source>
        <strain evidence="2">DSM 19514</strain>
    </source>
</reference>
<evidence type="ECO:0000313" key="1">
    <source>
        <dbReference type="EMBL" id="SHE84758.1"/>
    </source>
</evidence>
<dbReference type="Proteomes" id="UP000184295">
    <property type="component" value="Unassembled WGS sequence"/>
</dbReference>
<gene>
    <name evidence="1" type="ORF">SAMN02745225_01789</name>
</gene>
<accession>A0A1M4WU79</accession>
<evidence type="ECO:0000313" key="2">
    <source>
        <dbReference type="Proteomes" id="UP000184295"/>
    </source>
</evidence>
<proteinExistence type="predicted"/>
<dbReference type="AlphaFoldDB" id="A0A1M4WU79"/>